<feature type="transmembrane region" description="Helical" evidence="1">
    <location>
        <begin position="62"/>
        <end position="83"/>
    </location>
</feature>
<keyword evidence="1" id="KW-0472">Membrane</keyword>
<accession>A0A4R1HRG9</accession>
<proteinExistence type="predicted"/>
<name>A0A4R1HRG9_PSEEN</name>
<sequence length="205" mass="22464">MGSGRPDGIANVDEVRARDRPIRMNCAFDANKIDDRSAEWCDDFGVTNAAAHHAPPPELRPVVTLLLVNLALSALLAILLVVFHTSLVDYQIGRMNLPPGTDVEGVRTGLTASLWSRVATVAVIAVVYTFIIRSLRRGRRRSWIRIIILSVVSLLAILYLILSGQYPVWVRVEQIVQAVVLVGLLWAATRPAVRAHFPKAAATTA</sequence>
<organism evidence="2 3">
    <name type="scientific">Pseudonocardia endophytica</name>
    <dbReference type="NCBI Taxonomy" id="401976"/>
    <lineage>
        <taxon>Bacteria</taxon>
        <taxon>Bacillati</taxon>
        <taxon>Actinomycetota</taxon>
        <taxon>Actinomycetes</taxon>
        <taxon>Pseudonocardiales</taxon>
        <taxon>Pseudonocardiaceae</taxon>
        <taxon>Pseudonocardia</taxon>
    </lineage>
</organism>
<keyword evidence="3" id="KW-1185">Reference proteome</keyword>
<dbReference type="Proteomes" id="UP000295560">
    <property type="component" value="Unassembled WGS sequence"/>
</dbReference>
<dbReference type="InterPro" id="IPR036259">
    <property type="entry name" value="MFS_trans_sf"/>
</dbReference>
<evidence type="ECO:0000256" key="1">
    <source>
        <dbReference type="SAM" id="Phobius"/>
    </source>
</evidence>
<dbReference type="RefSeq" id="WP_132431214.1">
    <property type="nucleotide sequence ID" value="NZ_SMFZ01000002.1"/>
</dbReference>
<gene>
    <name evidence="2" type="ORF">EV378_6391</name>
</gene>
<protein>
    <submittedName>
        <fullName evidence="2">Uncharacterized protein</fullName>
    </submittedName>
</protein>
<keyword evidence="1" id="KW-0812">Transmembrane</keyword>
<dbReference type="EMBL" id="SMFZ01000002">
    <property type="protein sequence ID" value="TCK22389.1"/>
    <property type="molecule type" value="Genomic_DNA"/>
</dbReference>
<evidence type="ECO:0000313" key="3">
    <source>
        <dbReference type="Proteomes" id="UP000295560"/>
    </source>
</evidence>
<evidence type="ECO:0000313" key="2">
    <source>
        <dbReference type="EMBL" id="TCK22389.1"/>
    </source>
</evidence>
<dbReference type="OrthoDB" id="3700126at2"/>
<feature type="transmembrane region" description="Helical" evidence="1">
    <location>
        <begin position="168"/>
        <end position="189"/>
    </location>
</feature>
<feature type="transmembrane region" description="Helical" evidence="1">
    <location>
        <begin position="143"/>
        <end position="162"/>
    </location>
</feature>
<keyword evidence="1" id="KW-1133">Transmembrane helix</keyword>
<comment type="caution">
    <text evidence="2">The sequence shown here is derived from an EMBL/GenBank/DDBJ whole genome shotgun (WGS) entry which is preliminary data.</text>
</comment>
<dbReference type="AlphaFoldDB" id="A0A4R1HRG9"/>
<dbReference type="SUPFAM" id="SSF103473">
    <property type="entry name" value="MFS general substrate transporter"/>
    <property type="match status" value="1"/>
</dbReference>
<feature type="transmembrane region" description="Helical" evidence="1">
    <location>
        <begin position="114"/>
        <end position="131"/>
    </location>
</feature>
<reference evidence="2 3" key="1">
    <citation type="submission" date="2019-03" db="EMBL/GenBank/DDBJ databases">
        <title>Sequencing the genomes of 1000 actinobacteria strains.</title>
        <authorList>
            <person name="Klenk H.-P."/>
        </authorList>
    </citation>
    <scope>NUCLEOTIDE SEQUENCE [LARGE SCALE GENOMIC DNA]</scope>
    <source>
        <strain evidence="2 3">DSM 44969</strain>
    </source>
</reference>